<organism evidence="1 2">
    <name type="scientific">Aliivibrio logei</name>
    <name type="common">Vibrio logei</name>
    <dbReference type="NCBI Taxonomy" id="688"/>
    <lineage>
        <taxon>Bacteria</taxon>
        <taxon>Pseudomonadati</taxon>
        <taxon>Pseudomonadota</taxon>
        <taxon>Gammaproteobacteria</taxon>
        <taxon>Vibrionales</taxon>
        <taxon>Vibrionaceae</taxon>
        <taxon>Aliivibrio</taxon>
    </lineage>
</organism>
<evidence type="ECO:0000313" key="1">
    <source>
        <dbReference type="EMBL" id="OCH21605.1"/>
    </source>
</evidence>
<evidence type="ECO:0000313" key="2">
    <source>
        <dbReference type="Proteomes" id="UP000093523"/>
    </source>
</evidence>
<dbReference type="OrthoDB" id="5818843at2"/>
<proteinExistence type="predicted"/>
<evidence type="ECO:0008006" key="3">
    <source>
        <dbReference type="Google" id="ProtNLM"/>
    </source>
</evidence>
<dbReference type="EMBL" id="MAJU01000008">
    <property type="protein sequence ID" value="OCH21605.1"/>
    <property type="molecule type" value="Genomic_DNA"/>
</dbReference>
<dbReference type="STRING" id="688.A6E04_06990"/>
<dbReference type="AlphaFoldDB" id="A0A1B9NZY3"/>
<reference evidence="1 2" key="1">
    <citation type="submission" date="2016-06" db="EMBL/GenBank/DDBJ databases">
        <authorList>
            <person name="Kjaerup R.B."/>
            <person name="Dalgaard T.S."/>
            <person name="Juul-Madsen H.R."/>
        </authorList>
    </citation>
    <scope>NUCLEOTIDE SEQUENCE [LARGE SCALE GENOMIC DNA]</scope>
    <source>
        <strain evidence="1 2">1S159</strain>
    </source>
</reference>
<dbReference type="RefSeq" id="WP_065610173.1">
    <property type="nucleotide sequence ID" value="NZ_CAWMPN010000008.1"/>
</dbReference>
<comment type="caution">
    <text evidence="1">The sequence shown here is derived from an EMBL/GenBank/DDBJ whole genome shotgun (WGS) entry which is preliminary data.</text>
</comment>
<gene>
    <name evidence="1" type="ORF">A6E04_06990</name>
</gene>
<dbReference type="Proteomes" id="UP000093523">
    <property type="component" value="Unassembled WGS sequence"/>
</dbReference>
<protein>
    <recommendedName>
        <fullName evidence="3">Phage tail protein</fullName>
    </recommendedName>
</protein>
<accession>A0A1B9NZY3</accession>
<sequence>MKVTVQKGEIITDVLFKHTGQDDDQLEIDFYQLNPHVRGDFFMEETMVTIPEVSFKQNIKEVNRSWD</sequence>
<name>A0A1B9NZY3_ALILO</name>